<name>A0ABR9TAU5_9SPHI</name>
<dbReference type="PROSITE" id="PS51257">
    <property type="entry name" value="PROKAR_LIPOPROTEIN"/>
    <property type="match status" value="1"/>
</dbReference>
<dbReference type="RefSeq" id="WP_196938866.1">
    <property type="nucleotide sequence ID" value="NZ_MU158689.1"/>
</dbReference>
<gene>
    <name evidence="3" type="ORF">C4F40_17160</name>
</gene>
<dbReference type="Proteomes" id="UP000618319">
    <property type="component" value="Unassembled WGS sequence"/>
</dbReference>
<accession>A0ABR9TAU5</accession>
<keyword evidence="4" id="KW-1185">Reference proteome</keyword>
<organism evidence="3 4">
    <name type="scientific">Sphingobacterium pedocola</name>
    <dbReference type="NCBI Taxonomy" id="2082722"/>
    <lineage>
        <taxon>Bacteria</taxon>
        <taxon>Pseudomonadati</taxon>
        <taxon>Bacteroidota</taxon>
        <taxon>Sphingobacteriia</taxon>
        <taxon>Sphingobacteriales</taxon>
        <taxon>Sphingobacteriaceae</taxon>
        <taxon>Sphingobacterium</taxon>
    </lineage>
</organism>
<feature type="compositionally biased region" description="Polar residues" evidence="1">
    <location>
        <begin position="42"/>
        <end position="66"/>
    </location>
</feature>
<protein>
    <recommendedName>
        <fullName evidence="5">Lipoprotein</fullName>
    </recommendedName>
</protein>
<evidence type="ECO:0000256" key="2">
    <source>
        <dbReference type="SAM" id="SignalP"/>
    </source>
</evidence>
<feature type="signal peptide" evidence="2">
    <location>
        <begin position="1"/>
        <end position="18"/>
    </location>
</feature>
<dbReference type="EMBL" id="PSKQ01000024">
    <property type="protein sequence ID" value="MBE8722458.1"/>
    <property type="molecule type" value="Genomic_DNA"/>
</dbReference>
<evidence type="ECO:0008006" key="5">
    <source>
        <dbReference type="Google" id="ProtNLM"/>
    </source>
</evidence>
<reference evidence="3 4" key="1">
    <citation type="submission" date="2018-02" db="EMBL/GenBank/DDBJ databases">
        <title>Sphingobacterium KA21.</title>
        <authorList>
            <person name="Vasarhelyi B.M."/>
            <person name="Deshmukh S."/>
            <person name="Balint B."/>
            <person name="Kukolya J."/>
        </authorList>
    </citation>
    <scope>NUCLEOTIDE SEQUENCE [LARGE SCALE GENOMIC DNA]</scope>
    <source>
        <strain evidence="3 4">Ka21</strain>
    </source>
</reference>
<proteinExistence type="predicted"/>
<feature type="region of interest" description="Disordered" evidence="1">
    <location>
        <begin position="23"/>
        <end position="73"/>
    </location>
</feature>
<evidence type="ECO:0000256" key="1">
    <source>
        <dbReference type="SAM" id="MobiDB-lite"/>
    </source>
</evidence>
<comment type="caution">
    <text evidence="3">The sequence shown here is derived from an EMBL/GenBank/DDBJ whole genome shotgun (WGS) entry which is preliminary data.</text>
</comment>
<evidence type="ECO:0000313" key="3">
    <source>
        <dbReference type="EMBL" id="MBE8722458.1"/>
    </source>
</evidence>
<keyword evidence="2" id="KW-0732">Signal</keyword>
<evidence type="ECO:0000313" key="4">
    <source>
        <dbReference type="Proteomes" id="UP000618319"/>
    </source>
</evidence>
<feature type="chain" id="PRO_5047366977" description="Lipoprotein" evidence="2">
    <location>
        <begin position="19"/>
        <end position="73"/>
    </location>
</feature>
<sequence>MKKSIKIFVGVFALSAMVACGNRADSDGNDVPDTRYDENSEIDTGNNSQMNDTSDVNFRDSNTTTIPPAPIVP</sequence>